<dbReference type="SUPFAM" id="SSF53056">
    <property type="entry name" value="beta-carbonic anhydrase, cab"/>
    <property type="match status" value="1"/>
</dbReference>
<dbReference type="PROSITE" id="PS51318">
    <property type="entry name" value="TAT"/>
    <property type="match status" value="1"/>
</dbReference>
<feature type="binding site" evidence="2">
    <location>
        <position position="161"/>
    </location>
    <ligand>
        <name>Zn(2+)</name>
        <dbReference type="ChEBI" id="CHEBI:29105"/>
    </ligand>
</feature>
<dbReference type="InterPro" id="IPR001765">
    <property type="entry name" value="Carbonic_anhydrase"/>
</dbReference>
<keyword evidence="2" id="KW-0862">Zinc</keyword>
<dbReference type="GO" id="GO:0008270">
    <property type="term" value="F:zinc ion binding"/>
    <property type="evidence" value="ECO:0007669"/>
    <property type="project" value="InterPro"/>
</dbReference>
<dbReference type="PANTHER" id="PTHR11002:SF79">
    <property type="entry name" value="CARBONIC ANHYDRASE 2"/>
    <property type="match status" value="1"/>
</dbReference>
<proteinExistence type="inferred from homology"/>
<accession>D4E1I1</accession>
<keyword evidence="4" id="KW-1185">Reference proteome</keyword>
<evidence type="ECO:0000256" key="1">
    <source>
        <dbReference type="ARBA" id="ARBA00006217"/>
    </source>
</evidence>
<keyword evidence="3" id="KW-0456">Lyase</keyword>
<dbReference type="EC" id="4.2.1.1" evidence="3"/>
<dbReference type="HOGENOM" id="CLU_053879_4_1_6"/>
<gene>
    <name evidence="3" type="primary">cah</name>
    <name evidence="3" type="ORF">HMPREF0758_2031</name>
</gene>
<evidence type="ECO:0000256" key="2">
    <source>
        <dbReference type="PIRSR" id="PIRSR601765-1"/>
    </source>
</evidence>
<sequence>MPRSFFIQEISMAHSEQQNTSRRSLLKRTAGLSALAMTGIAGFSLPAVSFAAALSKEQRDNMTPDEVIASLKAGNQRFRAGKMLQHDYLAQKRASQKGQYPSAVILSCIDSRAPAEILLDAGIGETFNSRVAGNVENDDILGSMEFACALAGAKLVLVMGHTSCGAVKGAIANAELGNLTGLLNKIKPAIAATRYDGERSASNYDFVDAVARTNVQMTLQDIRRRSSVLNKLEQEGKIKIVGALYHLVGGKVEFLA</sequence>
<keyword evidence="2" id="KW-0479">Metal-binding</keyword>
<dbReference type="CDD" id="cd03378">
    <property type="entry name" value="beta_CA_cladeC"/>
    <property type="match status" value="1"/>
</dbReference>
<dbReference type="Proteomes" id="UP000005723">
    <property type="component" value="Unassembled WGS sequence"/>
</dbReference>
<evidence type="ECO:0000313" key="3">
    <source>
        <dbReference type="EMBL" id="EFE96315.1"/>
    </source>
</evidence>
<evidence type="ECO:0000313" key="4">
    <source>
        <dbReference type="Proteomes" id="UP000005723"/>
    </source>
</evidence>
<feature type="binding site" evidence="2">
    <location>
        <position position="164"/>
    </location>
    <ligand>
        <name>Zn(2+)</name>
        <dbReference type="ChEBI" id="CHEBI:29105"/>
    </ligand>
</feature>
<dbReference type="InterPro" id="IPR036874">
    <property type="entry name" value="Carbonic_anhydrase_sf"/>
</dbReference>
<dbReference type="InterPro" id="IPR006311">
    <property type="entry name" value="TAT_signal"/>
</dbReference>
<dbReference type="Pfam" id="PF00484">
    <property type="entry name" value="Pro_CA"/>
    <property type="match status" value="1"/>
</dbReference>
<dbReference type="EMBL" id="ADBY01000033">
    <property type="protein sequence ID" value="EFE96315.1"/>
    <property type="molecule type" value="Genomic_DNA"/>
</dbReference>
<dbReference type="PANTHER" id="PTHR11002">
    <property type="entry name" value="CARBONIC ANHYDRASE"/>
    <property type="match status" value="1"/>
</dbReference>
<dbReference type="STRING" id="667129.HMPREF0758_2031"/>
<comment type="cofactor">
    <cofactor evidence="2">
        <name>Zn(2+)</name>
        <dbReference type="ChEBI" id="CHEBI:29105"/>
    </cofactor>
    <text evidence="2">Binds 1 zinc ion per subunit.</text>
</comment>
<dbReference type="GO" id="GO:0004089">
    <property type="term" value="F:carbonate dehydratase activity"/>
    <property type="evidence" value="ECO:0007669"/>
    <property type="project" value="UniProtKB-EC"/>
</dbReference>
<protein>
    <submittedName>
        <fullName evidence="3">Carbonate dehydratase</fullName>
        <ecNumber evidence="3">4.2.1.1</ecNumber>
    </submittedName>
</protein>
<dbReference type="AlphaFoldDB" id="D4E1I1"/>
<name>D4E1I1_SEROD</name>
<feature type="binding site" evidence="2">
    <location>
        <position position="108"/>
    </location>
    <ligand>
        <name>Zn(2+)</name>
        <dbReference type="ChEBI" id="CHEBI:29105"/>
    </ligand>
</feature>
<comment type="caution">
    <text evidence="3">The sequence shown here is derived from an EMBL/GenBank/DDBJ whole genome shotgun (WGS) entry which is preliminary data.</text>
</comment>
<reference evidence="3 4" key="1">
    <citation type="submission" date="2010-01" db="EMBL/GenBank/DDBJ databases">
        <authorList>
            <person name="Muzny D."/>
            <person name="Qin X."/>
            <person name="Deng J."/>
            <person name="Jiang H."/>
            <person name="Liu Y."/>
            <person name="Qu J."/>
            <person name="Song X.-Z."/>
            <person name="Zhang L."/>
            <person name="Thornton R."/>
            <person name="Coyle M."/>
            <person name="Francisco L."/>
            <person name="Jackson L."/>
            <person name="Javaid M."/>
            <person name="Korchina V."/>
            <person name="Kovar C."/>
            <person name="Mata R."/>
            <person name="Mathew T."/>
            <person name="Ngo R."/>
            <person name="Nguyen L."/>
            <person name="Nguyen N."/>
            <person name="Okwuonu G."/>
            <person name="Ongeri F."/>
            <person name="Pham C."/>
            <person name="Simmons D."/>
            <person name="Wilczek-Boney K."/>
            <person name="Hale W."/>
            <person name="Jakkamsetti A."/>
            <person name="Pham P."/>
            <person name="Ruth R."/>
            <person name="San Lucas F."/>
            <person name="Warren J."/>
            <person name="Zhang J."/>
            <person name="Zhao Z."/>
            <person name="Zhou C."/>
            <person name="Zhu D."/>
            <person name="Lee S."/>
            <person name="Bess C."/>
            <person name="Blankenburg K."/>
            <person name="Forbes L."/>
            <person name="Fu Q."/>
            <person name="Gubbala S."/>
            <person name="Hirani K."/>
            <person name="Jayaseelan J.C."/>
            <person name="Lara F."/>
            <person name="Munidasa M."/>
            <person name="Palculict T."/>
            <person name="Patil S."/>
            <person name="Pu L.-L."/>
            <person name="Saada N."/>
            <person name="Tang L."/>
            <person name="Weissenberger G."/>
            <person name="Zhu Y."/>
            <person name="Hemphill L."/>
            <person name="Shang Y."/>
            <person name="Youmans B."/>
            <person name="Ayvaz T."/>
            <person name="Ross M."/>
            <person name="Santibanez J."/>
            <person name="Aqrawi P."/>
            <person name="Gross S."/>
            <person name="Joshi V."/>
            <person name="Fowler G."/>
            <person name="Nazareth L."/>
            <person name="Reid J."/>
            <person name="Worley K."/>
            <person name="Petrosino J."/>
            <person name="Highlander S."/>
            <person name="Gibbs R."/>
        </authorList>
    </citation>
    <scope>NUCLEOTIDE SEQUENCE [LARGE SCALE GENOMIC DNA]</scope>
    <source>
        <strain evidence="3 4">DSM 4582</strain>
    </source>
</reference>
<feature type="binding site" evidence="2">
    <location>
        <position position="110"/>
    </location>
    <ligand>
        <name>Zn(2+)</name>
        <dbReference type="ChEBI" id="CHEBI:29105"/>
    </ligand>
</feature>
<dbReference type="Gene3D" id="3.40.1050.10">
    <property type="entry name" value="Carbonic anhydrase"/>
    <property type="match status" value="1"/>
</dbReference>
<dbReference type="SMART" id="SM00947">
    <property type="entry name" value="Pro_CA"/>
    <property type="match status" value="1"/>
</dbReference>
<comment type="similarity">
    <text evidence="1">Belongs to the beta-class carbonic anhydrase family.</text>
</comment>
<organism evidence="3 4">
    <name type="scientific">Serratia odorifera DSM 4582</name>
    <dbReference type="NCBI Taxonomy" id="667129"/>
    <lineage>
        <taxon>Bacteria</taxon>
        <taxon>Pseudomonadati</taxon>
        <taxon>Pseudomonadota</taxon>
        <taxon>Gammaproteobacteria</taxon>
        <taxon>Enterobacterales</taxon>
        <taxon>Yersiniaceae</taxon>
        <taxon>Serratia</taxon>
    </lineage>
</organism>
<dbReference type="NCBIfam" id="NF011765">
    <property type="entry name" value="PRK15219.1"/>
    <property type="match status" value="1"/>
</dbReference>